<keyword evidence="1" id="KW-1133">Transmembrane helix</keyword>
<feature type="transmembrane region" description="Helical" evidence="1">
    <location>
        <begin position="68"/>
        <end position="89"/>
    </location>
</feature>
<feature type="transmembrane region" description="Helical" evidence="1">
    <location>
        <begin position="37"/>
        <end position="61"/>
    </location>
</feature>
<evidence type="ECO:0000256" key="1">
    <source>
        <dbReference type="SAM" id="Phobius"/>
    </source>
</evidence>
<comment type="caution">
    <text evidence="3">The sequence shown here is derived from an EMBL/GenBank/DDBJ whole genome shotgun (WGS) entry which is preliminary data.</text>
</comment>
<organism evidence="3 4">
    <name type="scientific">Caballeronia udeis</name>
    <dbReference type="NCBI Taxonomy" id="1232866"/>
    <lineage>
        <taxon>Bacteria</taxon>
        <taxon>Pseudomonadati</taxon>
        <taxon>Pseudomonadota</taxon>
        <taxon>Betaproteobacteria</taxon>
        <taxon>Burkholderiales</taxon>
        <taxon>Burkholderiaceae</taxon>
        <taxon>Caballeronia</taxon>
    </lineage>
</organism>
<sequence>MRRRHALVISLALNTLTGCAARGAPSFALFGAFFPAWMFGAALGILAAIAARAIFVFSGLANILPFQLFVCTAMGVWTALLVWLLWFGYGP</sequence>
<dbReference type="RefSeq" id="WP_404609980.1">
    <property type="nucleotide sequence ID" value="NZ_JBIYDN010000016.1"/>
</dbReference>
<keyword evidence="1" id="KW-0812">Transmembrane</keyword>
<reference evidence="3 4" key="2">
    <citation type="submission" date="2024-11" db="EMBL/GenBank/DDBJ databases">
        <title>Using genomics to understand microbial adaptation to soil warming.</title>
        <authorList>
            <person name="Deangelis K.M. PhD."/>
        </authorList>
    </citation>
    <scope>NUCLEOTIDE SEQUENCE [LARGE SCALE GENOMIC DNA]</scope>
    <source>
        <strain evidence="3 4">GAS97</strain>
    </source>
</reference>
<dbReference type="EMBL" id="JBIYDN010000016">
    <property type="protein sequence ID" value="MFK4444915.1"/>
    <property type="molecule type" value="Genomic_DNA"/>
</dbReference>
<gene>
    <name evidence="3" type="ORF">ABH943_004937</name>
</gene>
<evidence type="ECO:0008006" key="5">
    <source>
        <dbReference type="Google" id="ProtNLM"/>
    </source>
</evidence>
<dbReference type="PROSITE" id="PS51257">
    <property type="entry name" value="PROKAR_LIPOPROTEIN"/>
    <property type="match status" value="1"/>
</dbReference>
<keyword evidence="4" id="KW-1185">Reference proteome</keyword>
<reference evidence="3 4" key="1">
    <citation type="submission" date="2024-10" db="EMBL/GenBank/DDBJ databases">
        <authorList>
            <person name="Deangelis K."/>
            <person name="Huntemann M."/>
            <person name="Clum A."/>
            <person name="Wang J."/>
            <person name="Palaniappan K."/>
            <person name="Ritter S."/>
            <person name="Chen I.-M."/>
            <person name="Stamatis D."/>
            <person name="Reddy T."/>
            <person name="O'Malley R."/>
            <person name="Daum C."/>
            <person name="Ng V."/>
            <person name="Ivanova N."/>
            <person name="Kyrpides N."/>
            <person name="Woyke T."/>
        </authorList>
    </citation>
    <scope>NUCLEOTIDE SEQUENCE [LARGE SCALE GENOMIC DNA]</scope>
    <source>
        <strain evidence="3 4">GAS97</strain>
    </source>
</reference>
<protein>
    <recommendedName>
        <fullName evidence="5">Lipoprotein</fullName>
    </recommendedName>
</protein>
<proteinExistence type="predicted"/>
<keyword evidence="1" id="KW-0472">Membrane</keyword>
<keyword evidence="2" id="KW-0732">Signal</keyword>
<dbReference type="Proteomes" id="UP001620514">
    <property type="component" value="Unassembled WGS sequence"/>
</dbReference>
<evidence type="ECO:0000313" key="4">
    <source>
        <dbReference type="Proteomes" id="UP001620514"/>
    </source>
</evidence>
<evidence type="ECO:0000313" key="3">
    <source>
        <dbReference type="EMBL" id="MFK4444915.1"/>
    </source>
</evidence>
<feature type="signal peptide" evidence="2">
    <location>
        <begin position="1"/>
        <end position="20"/>
    </location>
</feature>
<evidence type="ECO:0000256" key="2">
    <source>
        <dbReference type="SAM" id="SignalP"/>
    </source>
</evidence>
<name>A0ABW8MMN7_9BURK</name>
<feature type="chain" id="PRO_5045263059" description="Lipoprotein" evidence="2">
    <location>
        <begin position="21"/>
        <end position="91"/>
    </location>
</feature>
<accession>A0ABW8MMN7</accession>